<proteinExistence type="predicted"/>
<gene>
    <name evidence="3" type="ORF">Prudu_005367</name>
</gene>
<evidence type="ECO:0000313" key="3">
    <source>
        <dbReference type="EMBL" id="BBG96533.1"/>
    </source>
</evidence>
<feature type="region of interest" description="Disordered" evidence="2">
    <location>
        <begin position="519"/>
        <end position="539"/>
    </location>
</feature>
<dbReference type="PANTHER" id="PTHR46033">
    <property type="entry name" value="PROTEIN MAIN-LIKE 2"/>
    <property type="match status" value="1"/>
</dbReference>
<evidence type="ECO:0008006" key="4">
    <source>
        <dbReference type="Google" id="ProtNLM"/>
    </source>
</evidence>
<protein>
    <recommendedName>
        <fullName evidence="4">Aminotransferase-like plant mobile domain-containing protein</fullName>
    </recommendedName>
</protein>
<evidence type="ECO:0000256" key="1">
    <source>
        <dbReference type="SAM" id="Coils"/>
    </source>
</evidence>
<dbReference type="InterPro" id="IPR044824">
    <property type="entry name" value="MAIN-like"/>
</dbReference>
<dbReference type="EMBL" id="AP019298">
    <property type="protein sequence ID" value="BBG96533.1"/>
    <property type="molecule type" value="Genomic_DNA"/>
</dbReference>
<reference evidence="3" key="1">
    <citation type="journal article" date="2019" name="Science">
        <title>Mutation of a bHLH transcription factor allowed almond domestication.</title>
        <authorList>
            <person name="Sanchez-Perez R."/>
            <person name="Pavan S."/>
            <person name="Mazzeo R."/>
            <person name="Moldovan C."/>
            <person name="Aiese Cigliano R."/>
            <person name="Del Cueto J."/>
            <person name="Ricciardi F."/>
            <person name="Lotti C."/>
            <person name="Ricciardi L."/>
            <person name="Dicenta F."/>
            <person name="Lopez-Marques R.L."/>
            <person name="Lindberg Moller B."/>
        </authorList>
    </citation>
    <scope>NUCLEOTIDE SEQUENCE</scope>
</reference>
<dbReference type="PANTHER" id="PTHR46033:SF65">
    <property type="entry name" value="AMINOTRANSFERASE-LIKE PLANT MOBILE DOMAIN-CONTAINING PROTEIN"/>
    <property type="match status" value="1"/>
</dbReference>
<feature type="region of interest" description="Disordered" evidence="2">
    <location>
        <begin position="378"/>
        <end position="421"/>
    </location>
</feature>
<keyword evidence="1" id="KW-0175">Coiled coil</keyword>
<evidence type="ECO:0000256" key="2">
    <source>
        <dbReference type="SAM" id="MobiDB-lite"/>
    </source>
</evidence>
<dbReference type="GO" id="GO:0010073">
    <property type="term" value="P:meristem maintenance"/>
    <property type="evidence" value="ECO:0007669"/>
    <property type="project" value="InterPro"/>
</dbReference>
<sequence>MAPTLLDMAQIFGFRPHGDLLMLLGIITGERTKRKWLPLHCFSSHDQPNCSFSNYLKRFSAEKDKDQQHIHLAEALHNHTDVGLGPTVLAHLFKNLHTATLENPLNLSAPGAFWMIQSGCRFPDLVLPENQVLALPLMSAEVPKHSLEEYLMLFRHCTKRSAAQWQVVIRRTYPWFQTGFQLFEKEPEDEAARTDFRKKFLSITLPRDLPHEVYHPNFCARQLGCPQLIPLKSYRSCNRASSWRDADDLEVHKDARCAVNKINNSTDALYPSWEPNSCSSADFDAWWHARFQGLPASVTALKVLFDGWENWHTLADGDARAHMIQTIKDINAQIIEDPSLTTNMGGQSVQAGEVIVSSVIAAGDLELPSADERMMLRQNKPLPEAVPSGRRKRKGPAPPLDNTVRPGIPAGSPSPPPTKLKKLKKRGEVEYFAAEETAAVPATTSGTDEDLREAFEEVEQETARAGGGASRKVAMAEEEEDEIPAEVIAESIALAQKQQKGPSAELTSSELALFEDAEAEHSTAAPEAEDQVERSASDPVDQAELTVVVPEAEVGTTTAAPVVVMPIHSFPGSSATASFADPELEEFEAMDLDAQLDRLEKLSSPRARQNLEQCRRPWRDTRALDQLMKDLDLLHRQNMAPRPILEMGLSLARDVLNLHDRYEDLRPTFKTSEFCKATHEANLADFARQKTELDQMVAGYKEAKATADKLEKQIEELQKQLAECRESMVAASRPALEIAEASIHQGVLLQKELSVKKANLQETLRKLGF</sequence>
<organism evidence="3">
    <name type="scientific">Prunus dulcis</name>
    <name type="common">Almond</name>
    <name type="synonym">Amygdalus dulcis</name>
    <dbReference type="NCBI Taxonomy" id="3755"/>
    <lineage>
        <taxon>Eukaryota</taxon>
        <taxon>Viridiplantae</taxon>
        <taxon>Streptophyta</taxon>
        <taxon>Embryophyta</taxon>
        <taxon>Tracheophyta</taxon>
        <taxon>Spermatophyta</taxon>
        <taxon>Magnoliopsida</taxon>
        <taxon>eudicotyledons</taxon>
        <taxon>Gunneridae</taxon>
        <taxon>Pentapetalae</taxon>
        <taxon>rosids</taxon>
        <taxon>fabids</taxon>
        <taxon>Rosales</taxon>
        <taxon>Rosaceae</taxon>
        <taxon>Amygdaloideae</taxon>
        <taxon>Amygdaleae</taxon>
        <taxon>Prunus</taxon>
    </lineage>
</organism>
<name>A0A4Y1QXF2_PRUDU</name>
<dbReference type="AlphaFoldDB" id="A0A4Y1QXF2"/>
<feature type="coiled-coil region" evidence="1">
    <location>
        <begin position="693"/>
        <end position="727"/>
    </location>
</feature>
<feature type="region of interest" description="Disordered" evidence="2">
    <location>
        <begin position="456"/>
        <end position="477"/>
    </location>
</feature>
<accession>A0A4Y1QXF2</accession>